<dbReference type="Pfam" id="PF17768">
    <property type="entry name" value="RecJ_OB"/>
    <property type="match status" value="1"/>
</dbReference>
<dbReference type="InterPro" id="IPR001667">
    <property type="entry name" value="DDH_dom"/>
</dbReference>
<evidence type="ECO:0000256" key="3">
    <source>
        <dbReference type="ARBA" id="ARBA00022722"/>
    </source>
</evidence>
<dbReference type="Gene3D" id="3.90.1640.30">
    <property type="match status" value="1"/>
</dbReference>
<evidence type="ECO:0000256" key="5">
    <source>
        <dbReference type="ARBA" id="ARBA00022839"/>
    </source>
</evidence>
<dbReference type="GO" id="GO:0006281">
    <property type="term" value="P:DNA repair"/>
    <property type="evidence" value="ECO:0007669"/>
    <property type="project" value="InterPro"/>
</dbReference>
<dbReference type="NCBIfam" id="TIGR00644">
    <property type="entry name" value="recJ"/>
    <property type="match status" value="1"/>
</dbReference>
<dbReference type="InterPro" id="IPR041122">
    <property type="entry name" value="RecJ_OB"/>
</dbReference>
<dbReference type="AlphaFoldDB" id="A0A1L9QLT5"/>
<evidence type="ECO:0000259" key="8">
    <source>
        <dbReference type="Pfam" id="PF17768"/>
    </source>
</evidence>
<dbReference type="Pfam" id="PF01368">
    <property type="entry name" value="DHH"/>
    <property type="match status" value="1"/>
</dbReference>
<feature type="domain" description="DHHA1" evidence="7">
    <location>
        <begin position="368"/>
        <end position="461"/>
    </location>
</feature>
<comment type="similarity">
    <text evidence="1">Belongs to the RecJ family.</text>
</comment>
<dbReference type="GO" id="GO:0006310">
    <property type="term" value="P:DNA recombination"/>
    <property type="evidence" value="ECO:0007669"/>
    <property type="project" value="InterPro"/>
</dbReference>
<dbReference type="GO" id="GO:0008409">
    <property type="term" value="F:5'-3' exonuclease activity"/>
    <property type="evidence" value="ECO:0007669"/>
    <property type="project" value="InterPro"/>
</dbReference>
<dbReference type="STRING" id="1925591.BI308_20980"/>
<protein>
    <recommendedName>
        <fullName evidence="2">Single-stranded-DNA-specific exonuclease RecJ</fullName>
    </recommendedName>
</protein>
<dbReference type="Gene3D" id="3.10.310.30">
    <property type="match status" value="1"/>
</dbReference>
<keyword evidence="10" id="KW-1185">Reference proteome</keyword>
<evidence type="ECO:0000256" key="2">
    <source>
        <dbReference type="ARBA" id="ARBA00019841"/>
    </source>
</evidence>
<dbReference type="GO" id="GO:0003676">
    <property type="term" value="F:nucleic acid binding"/>
    <property type="evidence" value="ECO:0007669"/>
    <property type="project" value="InterPro"/>
</dbReference>
<reference evidence="9" key="1">
    <citation type="submission" date="2016-10" db="EMBL/GenBank/DDBJ databases">
        <title>CRISPR-Cas defence system in Roseofilum reptotaenium: evidence of a bacteriophage-cyanobacterium arms race in the coral black band disease.</title>
        <authorList>
            <person name="Buerger P."/>
            <person name="Wood-Charlson E.M."/>
            <person name="Weynberg K.D."/>
            <person name="Willis B."/>
            <person name="Van Oppen M.J."/>
        </authorList>
    </citation>
    <scope>NUCLEOTIDE SEQUENCE [LARGE SCALE GENOMIC DNA]</scope>
    <source>
        <strain evidence="9">AO1-A</strain>
    </source>
</reference>
<organism evidence="9 10">
    <name type="scientific">Roseofilum reptotaenium AO1-A</name>
    <dbReference type="NCBI Taxonomy" id="1925591"/>
    <lineage>
        <taxon>Bacteria</taxon>
        <taxon>Bacillati</taxon>
        <taxon>Cyanobacteriota</taxon>
        <taxon>Cyanophyceae</taxon>
        <taxon>Desertifilales</taxon>
        <taxon>Desertifilaceae</taxon>
        <taxon>Roseofilum</taxon>
    </lineage>
</organism>
<dbReference type="SUPFAM" id="SSF64182">
    <property type="entry name" value="DHH phosphoesterases"/>
    <property type="match status" value="1"/>
</dbReference>
<dbReference type="Proteomes" id="UP000183940">
    <property type="component" value="Unassembled WGS sequence"/>
</dbReference>
<evidence type="ECO:0000256" key="1">
    <source>
        <dbReference type="ARBA" id="ARBA00005915"/>
    </source>
</evidence>
<evidence type="ECO:0000313" key="9">
    <source>
        <dbReference type="EMBL" id="OJJ19818.1"/>
    </source>
</evidence>
<keyword evidence="5 9" id="KW-0269">Exonuclease</keyword>
<keyword evidence="4" id="KW-0378">Hydrolase</keyword>
<dbReference type="InterPro" id="IPR003156">
    <property type="entry name" value="DHHA1_dom"/>
</dbReference>
<name>A0A1L9QLT5_9CYAN</name>
<accession>A0A1L9QLT5</accession>
<dbReference type="PANTHER" id="PTHR30255">
    <property type="entry name" value="SINGLE-STRANDED-DNA-SPECIFIC EXONUCLEASE RECJ"/>
    <property type="match status" value="1"/>
</dbReference>
<evidence type="ECO:0000259" key="6">
    <source>
        <dbReference type="Pfam" id="PF01368"/>
    </source>
</evidence>
<dbReference type="Pfam" id="PF02272">
    <property type="entry name" value="DHHA1"/>
    <property type="match status" value="1"/>
</dbReference>
<comment type="caution">
    <text evidence="9">The sequence shown here is derived from an EMBL/GenBank/DDBJ whole genome shotgun (WGS) entry which is preliminary data.</text>
</comment>
<dbReference type="PANTHER" id="PTHR30255:SF2">
    <property type="entry name" value="SINGLE-STRANDED-DNA-SPECIFIC EXONUCLEASE RECJ"/>
    <property type="match status" value="1"/>
</dbReference>
<sequence length="771" mass="86620">MKPTATWQLAPKFELPNWFVQEIAQFTPQLSRCHHLAQILWQRGIQNRETLAHFLSAGQYIPTSPFEFGEEMQQAVARLEQARIQGENVTIWGDFDADGVTSTAVLLDGLGQFFAAANLDYYIPNRLTESHGLNAPGIERLAEQGTQLIVTCDTGSTNLVEVELAQRLGIDVMITDHHTLPVLRPPVTAIINPRYLADDHPLFHLSGVAVAYKLVEALYQQFPDIPQSPLDELLDLVAIGLIADLVQLKGDCRYLAQRGIECLQRDYLRPPEARRRPGIGRLLDLCRKTGDRPTDISFGIGPRINAVSRIYGDATFCVELLTNRDLKTCHQLAESAELANTRRKEIQQSMVQDAIFEVSQLDLSTTQAIVLHKPEWPAGVLGLVASQIAQEYHKPTILLSSEAGSKFAQGSARSVANIDLYQLVNSQSHLLHRFGGHPFAAGLSLPLENLPLFTEGINQELNRTLASGDRSPILDIDLELTVADLGKELFQELKFLEPCGMGNSVPQILIKNCRFTNVFNANIKDSKGNKVKYIKTQFILTDSSSNPGIPGLWWGHYQEDIPPGESHVVVELDFNDYQKYHVRIIDLVPAKQEQLSTANPESTPMLDWRTQKLDEPDKITESDPWVITENPVSWQEIEGWLEQANQQQKTVAIAYDSFTPHNPLEVWKKLVGIAKYLSRTQESISLNFLQDRLQVTERALQLGLNALSQIGFSITRQEQCLNMSYNSRTKFSDVSLIYTFLSAVQEEQFRRQYFAQISLETLQQGTSSALR</sequence>
<feature type="domain" description="DDH" evidence="6">
    <location>
        <begin position="88"/>
        <end position="240"/>
    </location>
</feature>
<keyword evidence="3" id="KW-0540">Nuclease</keyword>
<gene>
    <name evidence="9" type="ORF">BI308_20980</name>
</gene>
<dbReference type="InterPro" id="IPR051673">
    <property type="entry name" value="SSDNA_exonuclease_RecJ"/>
</dbReference>
<evidence type="ECO:0000259" key="7">
    <source>
        <dbReference type="Pfam" id="PF02272"/>
    </source>
</evidence>
<feature type="domain" description="RecJ OB" evidence="8">
    <location>
        <begin position="476"/>
        <end position="579"/>
    </location>
</feature>
<proteinExistence type="inferred from homology"/>
<evidence type="ECO:0000256" key="4">
    <source>
        <dbReference type="ARBA" id="ARBA00022801"/>
    </source>
</evidence>
<dbReference type="InterPro" id="IPR038763">
    <property type="entry name" value="DHH_sf"/>
</dbReference>
<dbReference type="InterPro" id="IPR004610">
    <property type="entry name" value="RecJ"/>
</dbReference>
<evidence type="ECO:0000313" key="10">
    <source>
        <dbReference type="Proteomes" id="UP000183940"/>
    </source>
</evidence>
<dbReference type="EMBL" id="MLAW01000049">
    <property type="protein sequence ID" value="OJJ19818.1"/>
    <property type="molecule type" value="Genomic_DNA"/>
</dbReference>